<dbReference type="PANTHER" id="PTHR11662:SF280">
    <property type="entry name" value="FI21844P1-RELATED"/>
    <property type="match status" value="1"/>
</dbReference>
<evidence type="ECO:0000256" key="2">
    <source>
        <dbReference type="ARBA" id="ARBA00022448"/>
    </source>
</evidence>
<feature type="transmembrane region" description="Helical" evidence="8">
    <location>
        <begin position="272"/>
        <end position="292"/>
    </location>
</feature>
<feature type="transmembrane region" description="Helical" evidence="8">
    <location>
        <begin position="152"/>
        <end position="172"/>
    </location>
</feature>
<organism evidence="10 11">
    <name type="scientific">Frankliniella fusca</name>
    <dbReference type="NCBI Taxonomy" id="407009"/>
    <lineage>
        <taxon>Eukaryota</taxon>
        <taxon>Metazoa</taxon>
        <taxon>Ecdysozoa</taxon>
        <taxon>Arthropoda</taxon>
        <taxon>Hexapoda</taxon>
        <taxon>Insecta</taxon>
        <taxon>Pterygota</taxon>
        <taxon>Neoptera</taxon>
        <taxon>Paraneoptera</taxon>
        <taxon>Thysanoptera</taxon>
        <taxon>Terebrantia</taxon>
        <taxon>Thripoidea</taxon>
        <taxon>Thripidae</taxon>
        <taxon>Frankliniella</taxon>
    </lineage>
</organism>
<feature type="transmembrane region" description="Helical" evidence="8">
    <location>
        <begin position="123"/>
        <end position="146"/>
    </location>
</feature>
<dbReference type="Pfam" id="PF07690">
    <property type="entry name" value="MFS_1"/>
    <property type="match status" value="1"/>
</dbReference>
<dbReference type="Proteomes" id="UP001219518">
    <property type="component" value="Unassembled WGS sequence"/>
</dbReference>
<keyword evidence="3 8" id="KW-0812">Transmembrane</keyword>
<dbReference type="GO" id="GO:0015293">
    <property type="term" value="F:symporter activity"/>
    <property type="evidence" value="ECO:0007669"/>
    <property type="project" value="UniProtKB-KW"/>
</dbReference>
<reference evidence="10" key="2">
    <citation type="journal article" date="2023" name="BMC Genomics">
        <title>Pest status, molecular evolution, and epigenetic factors derived from the genome assembly of Frankliniella fusca, a thysanopteran phytovirus vector.</title>
        <authorList>
            <person name="Catto M.A."/>
            <person name="Labadie P.E."/>
            <person name="Jacobson A.L."/>
            <person name="Kennedy G.G."/>
            <person name="Srinivasan R."/>
            <person name="Hunt B.G."/>
        </authorList>
    </citation>
    <scope>NUCLEOTIDE SEQUENCE</scope>
    <source>
        <strain evidence="10">PL_HMW_Pooled</strain>
    </source>
</reference>
<dbReference type="GO" id="GO:0016020">
    <property type="term" value="C:membrane"/>
    <property type="evidence" value="ECO:0007669"/>
    <property type="project" value="UniProtKB-SubCell"/>
</dbReference>
<evidence type="ECO:0000256" key="6">
    <source>
        <dbReference type="ARBA" id="ARBA00023136"/>
    </source>
</evidence>
<comment type="caution">
    <text evidence="10">The sequence shown here is derived from an EMBL/GenBank/DDBJ whole genome shotgun (WGS) entry which is preliminary data.</text>
</comment>
<dbReference type="PANTHER" id="PTHR11662">
    <property type="entry name" value="SOLUTE CARRIER FAMILY 17"/>
    <property type="match status" value="1"/>
</dbReference>
<dbReference type="PROSITE" id="PS50850">
    <property type="entry name" value="MFS"/>
    <property type="match status" value="1"/>
</dbReference>
<dbReference type="InterPro" id="IPR050382">
    <property type="entry name" value="MFS_Na/Anion_cotransporter"/>
</dbReference>
<feature type="transmembrane region" description="Helical" evidence="8">
    <location>
        <begin position="212"/>
        <end position="232"/>
    </location>
</feature>
<name>A0AAE1HQL9_9NEOP</name>
<feature type="transmembrane region" description="Helical" evidence="8">
    <location>
        <begin position="312"/>
        <end position="336"/>
    </location>
</feature>
<evidence type="ECO:0000259" key="9">
    <source>
        <dbReference type="PROSITE" id="PS50850"/>
    </source>
</evidence>
<feature type="transmembrane region" description="Helical" evidence="8">
    <location>
        <begin position="92"/>
        <end position="111"/>
    </location>
</feature>
<gene>
    <name evidence="10" type="ORF">KUF71_013970</name>
</gene>
<feature type="transmembrane region" description="Helical" evidence="8">
    <location>
        <begin position="26"/>
        <end position="47"/>
    </location>
</feature>
<keyword evidence="6 8" id="KW-0472">Membrane</keyword>
<dbReference type="Gene3D" id="1.20.1250.20">
    <property type="entry name" value="MFS general substrate transporter like domains"/>
    <property type="match status" value="2"/>
</dbReference>
<sequence length="497" mass="53842">MEAGAKQHVQIAAPARRFGTRHLQTLLLAGSSFTIYMLRVNLSVAIVGMTGMDQIDNGTANTTTNATANATEVEGGTTGAHVYDWDEETQGLVLSSFFWGYMITQVPAGVLTQRLGGHRFLTWAVMSTSALSALLPPCAYIGGWRFVCANRMLQGVTQGFVYPSIFTMMGLWSPAPERSTLAGLILGSQTLGPVVATPLAGLLVALCGWPSVFYSYGAFGMLYALAVLWLGADSPAAHRTISAEERAYIEATLGSDQARPGRTPWRHISTSAPAWAAVLTMALQGGVFLTFLTKMPTYLSTVLKFEIKENGLLTALPYFVSWCLSFPFSSSCDWIVKRGYISLTNARKFYNSISHVIGGLAMLGLGFCTNTTLSVILLTISIGVMSASYPGVQSNFMDLTPNYCGTIFSISNFLSACCGVVGPIMISWIVTERGSVTQWRTVYCLLAALMFLSNLQFVVWGSAEVQPWNNIEETQEKHKKKNDDSFPEIGKKLASGS</sequence>
<dbReference type="EMBL" id="JAHWGI010001240">
    <property type="protein sequence ID" value="KAK3925721.1"/>
    <property type="molecule type" value="Genomic_DNA"/>
</dbReference>
<feature type="transmembrane region" description="Helical" evidence="8">
    <location>
        <begin position="184"/>
        <end position="206"/>
    </location>
</feature>
<accession>A0AAE1HQL9</accession>
<evidence type="ECO:0000256" key="1">
    <source>
        <dbReference type="ARBA" id="ARBA00004141"/>
    </source>
</evidence>
<protein>
    <submittedName>
        <fullName evidence="10">Inorganic phosphate cotransporter</fullName>
    </submittedName>
</protein>
<keyword evidence="4" id="KW-0769">Symport</keyword>
<evidence type="ECO:0000313" key="11">
    <source>
        <dbReference type="Proteomes" id="UP001219518"/>
    </source>
</evidence>
<feature type="region of interest" description="Disordered" evidence="7">
    <location>
        <begin position="474"/>
        <end position="497"/>
    </location>
</feature>
<dbReference type="GO" id="GO:0006820">
    <property type="term" value="P:monoatomic anion transport"/>
    <property type="evidence" value="ECO:0007669"/>
    <property type="project" value="TreeGrafter"/>
</dbReference>
<dbReference type="InterPro" id="IPR020846">
    <property type="entry name" value="MFS_dom"/>
</dbReference>
<proteinExistence type="predicted"/>
<feature type="transmembrane region" description="Helical" evidence="8">
    <location>
        <begin position="442"/>
        <end position="463"/>
    </location>
</feature>
<dbReference type="FunFam" id="1.20.1250.20:FF:000423">
    <property type="entry name" value="Putative inorganic phosphate cotransporter-like Protein"/>
    <property type="match status" value="1"/>
</dbReference>
<evidence type="ECO:0000256" key="8">
    <source>
        <dbReference type="SAM" id="Phobius"/>
    </source>
</evidence>
<keyword evidence="2" id="KW-0813">Transport</keyword>
<keyword evidence="11" id="KW-1185">Reference proteome</keyword>
<evidence type="ECO:0000256" key="3">
    <source>
        <dbReference type="ARBA" id="ARBA00022692"/>
    </source>
</evidence>
<dbReference type="SUPFAM" id="SSF103473">
    <property type="entry name" value="MFS general substrate transporter"/>
    <property type="match status" value="1"/>
</dbReference>
<dbReference type="FunFam" id="1.20.1250.20:FF:000003">
    <property type="entry name" value="Solute carrier family 17 member 3"/>
    <property type="match status" value="1"/>
</dbReference>
<dbReference type="InterPro" id="IPR011701">
    <property type="entry name" value="MFS"/>
</dbReference>
<feature type="transmembrane region" description="Helical" evidence="8">
    <location>
        <begin position="407"/>
        <end position="430"/>
    </location>
</feature>
<dbReference type="InterPro" id="IPR036259">
    <property type="entry name" value="MFS_trans_sf"/>
</dbReference>
<evidence type="ECO:0000256" key="5">
    <source>
        <dbReference type="ARBA" id="ARBA00022989"/>
    </source>
</evidence>
<evidence type="ECO:0000256" key="4">
    <source>
        <dbReference type="ARBA" id="ARBA00022847"/>
    </source>
</evidence>
<comment type="subcellular location">
    <subcellularLocation>
        <location evidence="1">Membrane</location>
        <topology evidence="1">Multi-pass membrane protein</topology>
    </subcellularLocation>
</comment>
<reference evidence="10" key="1">
    <citation type="submission" date="2021-07" db="EMBL/GenBank/DDBJ databases">
        <authorList>
            <person name="Catto M.A."/>
            <person name="Jacobson A."/>
            <person name="Kennedy G."/>
            <person name="Labadie P."/>
            <person name="Hunt B.G."/>
            <person name="Srinivasan R."/>
        </authorList>
    </citation>
    <scope>NUCLEOTIDE SEQUENCE</scope>
    <source>
        <strain evidence="10">PL_HMW_Pooled</strain>
        <tissue evidence="10">Head</tissue>
    </source>
</reference>
<evidence type="ECO:0000313" key="10">
    <source>
        <dbReference type="EMBL" id="KAK3925721.1"/>
    </source>
</evidence>
<feature type="domain" description="Major facilitator superfamily (MFS) profile" evidence="9">
    <location>
        <begin position="27"/>
        <end position="465"/>
    </location>
</feature>
<evidence type="ECO:0000256" key="7">
    <source>
        <dbReference type="SAM" id="MobiDB-lite"/>
    </source>
</evidence>
<feature type="transmembrane region" description="Helical" evidence="8">
    <location>
        <begin position="357"/>
        <end position="387"/>
    </location>
</feature>
<dbReference type="AlphaFoldDB" id="A0AAE1HQL9"/>
<keyword evidence="5 8" id="KW-1133">Transmembrane helix</keyword>